<organism evidence="2 3">
    <name type="scientific">Mortierella isabellina</name>
    <name type="common">Filamentous fungus</name>
    <name type="synonym">Umbelopsis isabellina</name>
    <dbReference type="NCBI Taxonomy" id="91625"/>
    <lineage>
        <taxon>Eukaryota</taxon>
        <taxon>Fungi</taxon>
        <taxon>Fungi incertae sedis</taxon>
        <taxon>Mucoromycota</taxon>
        <taxon>Mucoromycotina</taxon>
        <taxon>Umbelopsidomycetes</taxon>
        <taxon>Umbelopsidales</taxon>
        <taxon>Umbelopsidaceae</taxon>
        <taxon>Umbelopsis</taxon>
    </lineage>
</organism>
<dbReference type="AlphaFoldDB" id="A0A8H7Q1Z5"/>
<evidence type="ECO:0000313" key="2">
    <source>
        <dbReference type="EMBL" id="KAG2184949.1"/>
    </source>
</evidence>
<dbReference type="EMBL" id="JAEPQZ010000002">
    <property type="protein sequence ID" value="KAG2184949.1"/>
    <property type="molecule type" value="Genomic_DNA"/>
</dbReference>
<dbReference type="Proteomes" id="UP000654370">
    <property type="component" value="Unassembled WGS sequence"/>
</dbReference>
<protein>
    <submittedName>
        <fullName evidence="2">Uncharacterized protein</fullName>
    </submittedName>
</protein>
<feature type="region of interest" description="Disordered" evidence="1">
    <location>
        <begin position="54"/>
        <end position="79"/>
    </location>
</feature>
<proteinExistence type="predicted"/>
<name>A0A8H7Q1Z5_MORIS</name>
<reference evidence="2" key="1">
    <citation type="submission" date="2020-12" db="EMBL/GenBank/DDBJ databases">
        <title>Metabolic potential, ecology and presence of endohyphal bacteria is reflected in genomic diversity of Mucoromycotina.</title>
        <authorList>
            <person name="Muszewska A."/>
            <person name="Okrasinska A."/>
            <person name="Steczkiewicz K."/>
            <person name="Drgas O."/>
            <person name="Orlowska M."/>
            <person name="Perlinska-Lenart U."/>
            <person name="Aleksandrzak-Piekarczyk T."/>
            <person name="Szatraj K."/>
            <person name="Zielenkiewicz U."/>
            <person name="Pilsyk S."/>
            <person name="Malc E."/>
            <person name="Mieczkowski P."/>
            <person name="Kruszewska J.S."/>
            <person name="Biernat P."/>
            <person name="Pawlowska J."/>
        </authorList>
    </citation>
    <scope>NUCLEOTIDE SEQUENCE</scope>
    <source>
        <strain evidence="2">WA0000067209</strain>
    </source>
</reference>
<evidence type="ECO:0000313" key="3">
    <source>
        <dbReference type="Proteomes" id="UP000654370"/>
    </source>
</evidence>
<gene>
    <name evidence="2" type="ORF">INT43_000862</name>
</gene>
<evidence type="ECO:0000256" key="1">
    <source>
        <dbReference type="SAM" id="MobiDB-lite"/>
    </source>
</evidence>
<keyword evidence="3" id="KW-1185">Reference proteome</keyword>
<sequence length="79" mass="8958">MTTYKVNDVCLCMLAFRGDLIVNGRLGYSSVCHEKSNLQWLDISLLIETRSEQDQRSIQPMNSGLDLTPQNPYRPLRGG</sequence>
<comment type="caution">
    <text evidence="2">The sequence shown here is derived from an EMBL/GenBank/DDBJ whole genome shotgun (WGS) entry which is preliminary data.</text>
</comment>
<accession>A0A8H7Q1Z5</accession>